<feature type="non-terminal residue" evidence="2">
    <location>
        <position position="281"/>
    </location>
</feature>
<protein>
    <submittedName>
        <fullName evidence="2">Uncharacterized protein</fullName>
    </submittedName>
</protein>
<reference evidence="2" key="1">
    <citation type="submission" date="2023-10" db="EMBL/GenBank/DDBJ databases">
        <authorList>
            <person name="Chen Y."/>
            <person name="Shah S."/>
            <person name="Dougan E. K."/>
            <person name="Thang M."/>
            <person name="Chan C."/>
        </authorList>
    </citation>
    <scope>NUCLEOTIDE SEQUENCE [LARGE SCALE GENOMIC DNA]</scope>
</reference>
<name>A0ABN9RIU3_9DINO</name>
<dbReference type="Proteomes" id="UP001189429">
    <property type="component" value="Unassembled WGS sequence"/>
</dbReference>
<gene>
    <name evidence="2" type="ORF">PCOR1329_LOCUS20895</name>
</gene>
<feature type="region of interest" description="Disordered" evidence="1">
    <location>
        <begin position="127"/>
        <end position="175"/>
    </location>
</feature>
<evidence type="ECO:0000313" key="3">
    <source>
        <dbReference type="Proteomes" id="UP001189429"/>
    </source>
</evidence>
<keyword evidence="3" id="KW-1185">Reference proteome</keyword>
<feature type="compositionally biased region" description="Polar residues" evidence="1">
    <location>
        <begin position="161"/>
        <end position="170"/>
    </location>
</feature>
<comment type="caution">
    <text evidence="2">The sequence shown here is derived from an EMBL/GenBank/DDBJ whole genome shotgun (WGS) entry which is preliminary data.</text>
</comment>
<dbReference type="EMBL" id="CAUYUJ010006798">
    <property type="protein sequence ID" value="CAK0818733.1"/>
    <property type="molecule type" value="Genomic_DNA"/>
</dbReference>
<organism evidence="2 3">
    <name type="scientific">Prorocentrum cordatum</name>
    <dbReference type="NCBI Taxonomy" id="2364126"/>
    <lineage>
        <taxon>Eukaryota</taxon>
        <taxon>Sar</taxon>
        <taxon>Alveolata</taxon>
        <taxon>Dinophyceae</taxon>
        <taxon>Prorocentrales</taxon>
        <taxon>Prorocentraceae</taxon>
        <taxon>Prorocentrum</taxon>
    </lineage>
</organism>
<feature type="compositionally biased region" description="Low complexity" evidence="1">
    <location>
        <begin position="42"/>
        <end position="53"/>
    </location>
</feature>
<proteinExistence type="predicted"/>
<sequence length="281" mass="30564">MVWQPPAEAEGALQQPATLRQCSGELRSRSAGARTGRWEGAPRLPRLQRRQQPSVGGAGLVVERQVPWLDRCGELLLWLNDGADEDSLESRLLSFVGALRPQSLIGSSLRPPSFIGGRCMPALRQRRAANDQRYEAGPGVTQTSSSDSEGPRNRKCRWSLAQGSDSSESEPGSVLGRLGVGPDLPLFGQGSNALDALAETVNPQSLEAILEAVIDRVSCSTPRGRERVQVARQFVEQVTQDTLSDASDAWGAVDSLRRRATAEILRFASQASHERQPPERH</sequence>
<evidence type="ECO:0000313" key="2">
    <source>
        <dbReference type="EMBL" id="CAK0818733.1"/>
    </source>
</evidence>
<feature type="region of interest" description="Disordered" evidence="1">
    <location>
        <begin position="1"/>
        <end position="54"/>
    </location>
</feature>
<evidence type="ECO:0000256" key="1">
    <source>
        <dbReference type="SAM" id="MobiDB-lite"/>
    </source>
</evidence>
<accession>A0ABN9RIU3</accession>